<gene>
    <name evidence="1" type="ORF">LS80_008400</name>
</gene>
<dbReference type="Proteomes" id="UP000029861">
    <property type="component" value="Unassembled WGS sequence"/>
</dbReference>
<dbReference type="AlphaFoldDB" id="A0A4U8TB88"/>
<protein>
    <submittedName>
        <fullName evidence="1">Uncharacterized protein</fullName>
    </submittedName>
</protein>
<evidence type="ECO:0000313" key="1">
    <source>
        <dbReference type="EMBL" id="TLD96448.1"/>
    </source>
</evidence>
<accession>A0A4U8TB88</accession>
<proteinExistence type="predicted"/>
<dbReference type="EMBL" id="JRPK02000033">
    <property type="protein sequence ID" value="TLD96448.1"/>
    <property type="molecule type" value="Genomic_DNA"/>
</dbReference>
<comment type="caution">
    <text evidence="1">The sequence shown here is derived from an EMBL/GenBank/DDBJ whole genome shotgun (WGS) entry which is preliminary data.</text>
</comment>
<organism evidence="1 2">
    <name type="scientific">Helicobacter trogontum</name>
    <dbReference type="NCBI Taxonomy" id="50960"/>
    <lineage>
        <taxon>Bacteria</taxon>
        <taxon>Pseudomonadati</taxon>
        <taxon>Campylobacterota</taxon>
        <taxon>Epsilonproteobacteria</taxon>
        <taxon>Campylobacterales</taxon>
        <taxon>Helicobacteraceae</taxon>
        <taxon>Helicobacter</taxon>
    </lineage>
</organism>
<sequence length="130" mass="14657">MLLPHAPITIQSGKNKATLLFITNKNKIAMLLLNNDKMRIVPNIIDEFDKVESVFLATIENTKHICVIDNANDLHTTACYEVQTKDTQVTLSIFPKIVDYECKGICKEYNANSIKQFLNDNPQGFVTQGL</sequence>
<evidence type="ECO:0000313" key="2">
    <source>
        <dbReference type="Proteomes" id="UP000029861"/>
    </source>
</evidence>
<name>A0A4U8TB88_9HELI</name>
<reference evidence="1 2" key="1">
    <citation type="journal article" date="2014" name="Genome Announc.">
        <title>Draft genome sequences of eight enterohepatic helicobacter species isolated from both laboratory and wild rodents.</title>
        <authorList>
            <person name="Sheh A."/>
            <person name="Shen Z."/>
            <person name="Fox J.G."/>
        </authorList>
    </citation>
    <scope>NUCLEOTIDE SEQUENCE [LARGE SCALE GENOMIC DNA]</scope>
    <source>
        <strain evidence="1 2">ATCC 49310</strain>
    </source>
</reference>